<evidence type="ECO:0000259" key="3">
    <source>
        <dbReference type="PROSITE" id="PS50075"/>
    </source>
</evidence>
<protein>
    <submittedName>
        <fullName evidence="4">Phosphopantetheine-binding</fullName>
    </submittedName>
</protein>
<dbReference type="InterPro" id="IPR006162">
    <property type="entry name" value="Ppantetheine_attach_site"/>
</dbReference>
<dbReference type="PROSITE" id="PS50075">
    <property type="entry name" value="CARRIER"/>
    <property type="match status" value="1"/>
</dbReference>
<keyword evidence="2" id="KW-0597">Phosphoprotein</keyword>
<reference evidence="4 5" key="1">
    <citation type="submission" date="2017-06" db="EMBL/GenBank/DDBJ databases">
        <title>Streptomyces albireticuli Genome sequencing and assembly.</title>
        <authorList>
            <person name="Wang Y."/>
            <person name="Du B."/>
            <person name="Ding Y."/>
            <person name="Liu H."/>
            <person name="Hou Q."/>
            <person name="Liu K."/>
            <person name="Yao L."/>
            <person name="Wang C."/>
        </authorList>
    </citation>
    <scope>NUCLEOTIDE SEQUENCE [LARGE SCALE GENOMIC DNA]</scope>
    <source>
        <strain evidence="4 5">MDJK11</strain>
    </source>
</reference>
<proteinExistence type="predicted"/>
<accession>A0A1Z2KZH4</accession>
<dbReference type="Pfam" id="PF00550">
    <property type="entry name" value="PP-binding"/>
    <property type="match status" value="1"/>
</dbReference>
<dbReference type="InterPro" id="IPR036736">
    <property type="entry name" value="ACP-like_sf"/>
</dbReference>
<dbReference type="EMBL" id="CP021744">
    <property type="protein sequence ID" value="ARZ67351.1"/>
    <property type="molecule type" value="Genomic_DNA"/>
</dbReference>
<evidence type="ECO:0000313" key="5">
    <source>
        <dbReference type="Proteomes" id="UP000195755"/>
    </source>
</evidence>
<dbReference type="SUPFAM" id="SSF47336">
    <property type="entry name" value="ACP-like"/>
    <property type="match status" value="1"/>
</dbReference>
<evidence type="ECO:0000256" key="2">
    <source>
        <dbReference type="ARBA" id="ARBA00022553"/>
    </source>
</evidence>
<dbReference type="Gene3D" id="1.10.1200.10">
    <property type="entry name" value="ACP-like"/>
    <property type="match status" value="1"/>
</dbReference>
<gene>
    <name evidence="4" type="ORF">SMD11_1690</name>
</gene>
<keyword evidence="1" id="KW-0596">Phosphopantetheine</keyword>
<dbReference type="AlphaFoldDB" id="A0A1Z2KZH4"/>
<dbReference type="PROSITE" id="PS00012">
    <property type="entry name" value="PHOSPHOPANTETHEINE"/>
    <property type="match status" value="1"/>
</dbReference>
<dbReference type="RefSeq" id="WP_087925817.1">
    <property type="nucleotide sequence ID" value="NZ_CP021744.1"/>
</dbReference>
<evidence type="ECO:0000256" key="1">
    <source>
        <dbReference type="ARBA" id="ARBA00022450"/>
    </source>
</evidence>
<dbReference type="Proteomes" id="UP000195755">
    <property type="component" value="Chromosome"/>
</dbReference>
<feature type="domain" description="Carrier" evidence="3">
    <location>
        <begin position="1"/>
        <end position="78"/>
    </location>
</feature>
<dbReference type="InterPro" id="IPR009081">
    <property type="entry name" value="PP-bd_ACP"/>
</dbReference>
<name>A0A1Z2KZH4_9ACTN</name>
<dbReference type="KEGG" id="salj:SMD11_1690"/>
<sequence>MWDQQFEDILRRALPYMEPGETILADLELRDYGLDSLGIVDLLMDLESTYGVQFRDESLSRETFATPAGLWATLSSLTGAGPLPAA</sequence>
<organism evidence="4 5">
    <name type="scientific">Streptomyces albireticuli</name>
    <dbReference type="NCBI Taxonomy" id="1940"/>
    <lineage>
        <taxon>Bacteria</taxon>
        <taxon>Bacillati</taxon>
        <taxon>Actinomycetota</taxon>
        <taxon>Actinomycetes</taxon>
        <taxon>Kitasatosporales</taxon>
        <taxon>Streptomycetaceae</taxon>
        <taxon>Streptomyces</taxon>
    </lineage>
</organism>
<dbReference type="OrthoDB" id="3395095at2"/>
<evidence type="ECO:0000313" key="4">
    <source>
        <dbReference type="EMBL" id="ARZ67351.1"/>
    </source>
</evidence>